<dbReference type="EMBL" id="BAAARV010000025">
    <property type="protein sequence ID" value="GAA2345495.1"/>
    <property type="molecule type" value="Genomic_DNA"/>
</dbReference>
<proteinExistence type="predicted"/>
<sequence length="385" mass="40023">MKTARTYLALLAATVAAFLLAAGAPARAEPADDGNRAWSVRPGTADGKPDRRTHYTLQGDLGKKVQEMVLITNSSKVKASFLVYGTDAFNTDTGAFDLLPAATKPTGIGSWMKFASPAVEIEAGATVAVPFIIDVPAGATPGDHAGGVVVSLAANGTDVKLDTRVAVRVYLRIAGLLRPTLEAQKVQASYAGVSNPIGKGGVDVTYTVVNTGNIRLASHAKINVTSALFGTRLGGEAKKELTELLPGQRVTYTAHVDGVFPAGPIDANVILEPYADPDQPVGQQIATAKTSVTIWAVPWLITLLIVAVLVGLAVLIGMRFGRPRPGKGKGGGGAPKKPTPPTPPTPSKAAETPKRATRPVRDMPNVARPGKQEKKPATTVVEAAK</sequence>
<feature type="region of interest" description="Disordered" evidence="1">
    <location>
        <begin position="321"/>
        <end position="385"/>
    </location>
</feature>
<accession>A0ABN3G700</accession>
<keyword evidence="5" id="KW-1185">Reference proteome</keyword>
<protein>
    <recommendedName>
        <fullName evidence="6">DUF916 domain-containing protein</fullName>
    </recommendedName>
</protein>
<evidence type="ECO:0000256" key="2">
    <source>
        <dbReference type="SAM" id="Phobius"/>
    </source>
</evidence>
<evidence type="ECO:0000313" key="5">
    <source>
        <dbReference type="Proteomes" id="UP001501444"/>
    </source>
</evidence>
<comment type="caution">
    <text evidence="4">The sequence shown here is derived from an EMBL/GenBank/DDBJ whole genome shotgun (WGS) entry which is preliminary data.</text>
</comment>
<dbReference type="Proteomes" id="UP001501444">
    <property type="component" value="Unassembled WGS sequence"/>
</dbReference>
<reference evidence="4 5" key="1">
    <citation type="journal article" date="2019" name="Int. J. Syst. Evol. Microbiol.">
        <title>The Global Catalogue of Microorganisms (GCM) 10K type strain sequencing project: providing services to taxonomists for standard genome sequencing and annotation.</title>
        <authorList>
            <consortium name="The Broad Institute Genomics Platform"/>
            <consortium name="The Broad Institute Genome Sequencing Center for Infectious Disease"/>
            <person name="Wu L."/>
            <person name="Ma J."/>
        </authorList>
    </citation>
    <scope>NUCLEOTIDE SEQUENCE [LARGE SCALE GENOMIC DNA]</scope>
    <source>
        <strain evidence="4 5">JCM 3272</strain>
    </source>
</reference>
<feature type="compositionally biased region" description="Pro residues" evidence="1">
    <location>
        <begin position="337"/>
        <end position="346"/>
    </location>
</feature>
<keyword evidence="2" id="KW-0812">Transmembrane</keyword>
<feature type="region of interest" description="Disordered" evidence="1">
    <location>
        <begin position="28"/>
        <end position="53"/>
    </location>
</feature>
<gene>
    <name evidence="4" type="ORF">GCM10010170_031640</name>
</gene>
<evidence type="ECO:0000256" key="3">
    <source>
        <dbReference type="SAM" id="SignalP"/>
    </source>
</evidence>
<keyword evidence="2" id="KW-0472">Membrane</keyword>
<evidence type="ECO:0000313" key="4">
    <source>
        <dbReference type="EMBL" id="GAA2345495.1"/>
    </source>
</evidence>
<evidence type="ECO:0000256" key="1">
    <source>
        <dbReference type="SAM" id="MobiDB-lite"/>
    </source>
</evidence>
<organism evidence="4 5">
    <name type="scientific">Dactylosporangium salmoneum</name>
    <dbReference type="NCBI Taxonomy" id="53361"/>
    <lineage>
        <taxon>Bacteria</taxon>
        <taxon>Bacillati</taxon>
        <taxon>Actinomycetota</taxon>
        <taxon>Actinomycetes</taxon>
        <taxon>Micromonosporales</taxon>
        <taxon>Micromonosporaceae</taxon>
        <taxon>Dactylosporangium</taxon>
    </lineage>
</organism>
<evidence type="ECO:0008006" key="6">
    <source>
        <dbReference type="Google" id="ProtNLM"/>
    </source>
</evidence>
<feature type="signal peptide" evidence="3">
    <location>
        <begin position="1"/>
        <end position="28"/>
    </location>
</feature>
<feature type="chain" id="PRO_5047319443" description="DUF916 domain-containing protein" evidence="3">
    <location>
        <begin position="29"/>
        <end position="385"/>
    </location>
</feature>
<name>A0ABN3G700_9ACTN</name>
<feature type="transmembrane region" description="Helical" evidence="2">
    <location>
        <begin position="294"/>
        <end position="317"/>
    </location>
</feature>
<keyword evidence="3" id="KW-0732">Signal</keyword>
<keyword evidence="2" id="KW-1133">Transmembrane helix</keyword>
<dbReference type="RefSeq" id="WP_344613131.1">
    <property type="nucleotide sequence ID" value="NZ_BAAARV010000025.1"/>
</dbReference>